<evidence type="ECO:0000259" key="1">
    <source>
        <dbReference type="Pfam" id="PF24891"/>
    </source>
</evidence>
<feature type="domain" description="DUF7742" evidence="1">
    <location>
        <begin position="2"/>
        <end position="88"/>
    </location>
</feature>
<protein>
    <recommendedName>
        <fullName evidence="1">DUF7742 domain-containing protein</fullName>
    </recommendedName>
</protein>
<dbReference type="Pfam" id="PF24891">
    <property type="entry name" value="DUF7742"/>
    <property type="match status" value="1"/>
</dbReference>
<evidence type="ECO:0000313" key="3">
    <source>
        <dbReference type="Proteomes" id="UP000184932"/>
    </source>
</evidence>
<proteinExistence type="predicted"/>
<evidence type="ECO:0000313" key="2">
    <source>
        <dbReference type="EMBL" id="SIN89302.1"/>
    </source>
</evidence>
<dbReference type="STRING" id="1217970.SAMN05444002_1301"/>
<name>A0A1N6F1Z2_9RHOB</name>
<dbReference type="AlphaFoldDB" id="A0A1N6F1Z2"/>
<dbReference type="Proteomes" id="UP000184932">
    <property type="component" value="Unassembled WGS sequence"/>
</dbReference>
<dbReference type="OrthoDB" id="7863415at2"/>
<sequence>MRPLHHSDICEVVRVLLPLSEEERPRALARFIAFADAADRFRQVTGRMHRAWGDGTLGAAVARQPRHPARSFEDFDYAQCWSMVLEAVIRFRTGRRLSP</sequence>
<reference evidence="3" key="1">
    <citation type="submission" date="2016-11" db="EMBL/GenBank/DDBJ databases">
        <authorList>
            <person name="Varghese N."/>
            <person name="Submissions S."/>
        </authorList>
    </citation>
    <scope>NUCLEOTIDE SEQUENCE [LARGE SCALE GENOMIC DNA]</scope>
    <source>
        <strain evidence="3">DSM 29440</strain>
    </source>
</reference>
<accession>A0A1N6F1Z2</accession>
<keyword evidence="3" id="KW-1185">Reference proteome</keyword>
<dbReference type="RefSeq" id="WP_074255388.1">
    <property type="nucleotide sequence ID" value="NZ_FSRL01000001.1"/>
</dbReference>
<organism evidence="2 3">
    <name type="scientific">Vannielia litorea</name>
    <dbReference type="NCBI Taxonomy" id="1217970"/>
    <lineage>
        <taxon>Bacteria</taxon>
        <taxon>Pseudomonadati</taxon>
        <taxon>Pseudomonadota</taxon>
        <taxon>Alphaproteobacteria</taxon>
        <taxon>Rhodobacterales</taxon>
        <taxon>Paracoccaceae</taxon>
        <taxon>Vannielia</taxon>
    </lineage>
</organism>
<dbReference type="InterPro" id="IPR056644">
    <property type="entry name" value="DUF7742"/>
</dbReference>
<dbReference type="EMBL" id="FSRL01000001">
    <property type="protein sequence ID" value="SIN89302.1"/>
    <property type="molecule type" value="Genomic_DNA"/>
</dbReference>
<gene>
    <name evidence="2" type="ORF">SAMN05444002_1301</name>
</gene>